<dbReference type="STRING" id="443254.Marpi_0055"/>
<dbReference type="InterPro" id="IPR011047">
    <property type="entry name" value="Quinoprotein_ADH-like_sf"/>
</dbReference>
<reference evidence="4" key="2">
    <citation type="submission" date="2012-01" db="EMBL/GenBank/DDBJ databases">
        <title>Complete sequence of chromosome of Marinitoga piezophila KA3.</title>
        <authorList>
            <person name="Lucas S."/>
            <person name="Han J."/>
            <person name="Lapidus A."/>
            <person name="Cheng J.-F."/>
            <person name="Goodwin L."/>
            <person name="Pitluck S."/>
            <person name="Peters L."/>
            <person name="Mikhailova N."/>
            <person name="Teshima H."/>
            <person name="Detter J.C."/>
            <person name="Han C."/>
            <person name="Tapia R."/>
            <person name="Land M."/>
            <person name="Hauser L."/>
            <person name="Kyrpides N."/>
            <person name="Ivanova N."/>
            <person name="Pagani I."/>
            <person name="Jebbar M."/>
            <person name="Vannier P."/>
            <person name="Oger P."/>
            <person name="Cario A."/>
            <person name="Bartlett D."/>
            <person name="Noll K.M."/>
            <person name="Woyke T."/>
        </authorList>
    </citation>
    <scope>NUCLEOTIDE SEQUENCE [LARGE SCALE GENOMIC DNA]</scope>
    <source>
        <strain evidence="4">DSM 14283 / JCM 11233 / KA3</strain>
    </source>
</reference>
<keyword evidence="1" id="KW-0732">Signal</keyword>
<dbReference type="RefSeq" id="WP_014295586.1">
    <property type="nucleotide sequence ID" value="NC_016751.1"/>
</dbReference>
<feature type="signal peptide" evidence="1">
    <location>
        <begin position="1"/>
        <end position="19"/>
    </location>
</feature>
<keyword evidence="4" id="KW-1185">Reference proteome</keyword>
<dbReference type="Pfam" id="PF13360">
    <property type="entry name" value="PQQ_2"/>
    <property type="match status" value="1"/>
</dbReference>
<dbReference type="InterPro" id="IPR002372">
    <property type="entry name" value="PQQ_rpt_dom"/>
</dbReference>
<accession>H2J2S0</accession>
<evidence type="ECO:0000259" key="2">
    <source>
        <dbReference type="Pfam" id="PF13360"/>
    </source>
</evidence>
<name>H2J2S0_MARPK</name>
<dbReference type="EMBL" id="CP003257">
    <property type="protein sequence ID" value="AEX84514.1"/>
    <property type="molecule type" value="Genomic_DNA"/>
</dbReference>
<dbReference type="Proteomes" id="UP000007161">
    <property type="component" value="Chromosome"/>
</dbReference>
<feature type="chain" id="PRO_5003562492" description="Pyrrolo-quinoline quinone repeat domain-containing protein" evidence="1">
    <location>
        <begin position="20"/>
        <end position="599"/>
    </location>
</feature>
<reference evidence="3 4" key="1">
    <citation type="journal article" date="2012" name="J. Bacteriol.">
        <title>Complete Genome Sequence of the Thermophilic, Piezophilic, Heterotrophic Bacterium Marinitoga piezophila KA3.</title>
        <authorList>
            <person name="Lucas S."/>
            <person name="Han J."/>
            <person name="Lapidus A."/>
            <person name="Cheng J.F."/>
            <person name="Goodwin L.A."/>
            <person name="Pitluck S."/>
            <person name="Peters L."/>
            <person name="Mikhailova N."/>
            <person name="Teshima H."/>
            <person name="Detter J.C."/>
            <person name="Han C."/>
            <person name="Tapia R."/>
            <person name="Land M."/>
            <person name="Hauser L."/>
            <person name="Kyrpides N.C."/>
            <person name="Ivanova N."/>
            <person name="Pagani I."/>
            <person name="Vannier P."/>
            <person name="Oger P."/>
            <person name="Bartlett D.H."/>
            <person name="Noll K.M."/>
            <person name="Woyke T."/>
            <person name="Jebbar M."/>
        </authorList>
    </citation>
    <scope>NUCLEOTIDE SEQUENCE [LARGE SCALE GENOMIC DNA]</scope>
    <source>
        <strain evidence="4">DSM 14283 / JCM 11233 / KA3</strain>
    </source>
</reference>
<sequence length="599" mass="69720">MKKMLTFLFLMFYSLIFSITIDTLDNQNYTGTFLSMNRALVFIKDHNNKIQKISLSMIKDMNFTREEKENMYFSLNNTYTFKGAFERIDGDYFIFKNDNAIFYIKNSDLKIVVVKKRVLSSYVATIFGEFRFNSIKIISDKLWKVSTNYGIIEIPSNYILSYFRPNLSSKNKNIVYFKNGDFLFYENIEIKNGLFIFKALDFSFYASAEDIIFLKSKNYIPQIDSFKEMYKLTINEKEFYTKSFKIVNNSLVFDNYSFKNPKIDFISRSIVNLFVSEDSFIGGISVNNNRIYVSAQSGLFYIFDFYGNLIKKFSLKSFAVDPPVIYKNKVFVSTIRKSLYVISNDSTITKFDFDTISAGVSIKSQNTLLLPTWYRGFFILDQNLKVLKSFDTKMSKFSSIIDHEGNIIFLDAYSNIMKLDKGFNILFSKQFGDEALTTYFNIDKDNNIYVNGPYVTFTVFDKNGNILWKVDLDDLPYSYPLIDKDKTVYVSSKGKYLYALKNGKILWKKYIGYIPGTGILTKNMIILNALDHNVYFIDKKTGNIIKKYHLGYSKMLCSDDNNNIFFAGSNGVIAILYLNEDIISQYKFSCKHTNNPYIK</sequence>
<dbReference type="eggNOG" id="COG1520">
    <property type="taxonomic scope" value="Bacteria"/>
</dbReference>
<dbReference type="SUPFAM" id="SSF50998">
    <property type="entry name" value="Quinoprotein alcohol dehydrogenase-like"/>
    <property type="match status" value="1"/>
</dbReference>
<dbReference type="InterPro" id="IPR018391">
    <property type="entry name" value="PQQ_b-propeller_rpt"/>
</dbReference>
<organism evidence="3 4">
    <name type="scientific">Marinitoga piezophila (strain DSM 14283 / JCM 11233 / KA3)</name>
    <dbReference type="NCBI Taxonomy" id="443254"/>
    <lineage>
        <taxon>Bacteria</taxon>
        <taxon>Thermotogati</taxon>
        <taxon>Thermotogota</taxon>
        <taxon>Thermotogae</taxon>
        <taxon>Petrotogales</taxon>
        <taxon>Petrotogaceae</taxon>
        <taxon>Marinitoga</taxon>
    </lineage>
</organism>
<gene>
    <name evidence="3" type="ordered locus">Marpi_0055</name>
</gene>
<dbReference type="KEGG" id="mpz:Marpi_0055"/>
<evidence type="ECO:0000313" key="3">
    <source>
        <dbReference type="EMBL" id="AEX84514.1"/>
    </source>
</evidence>
<dbReference type="SMART" id="SM00564">
    <property type="entry name" value="PQQ"/>
    <property type="match status" value="6"/>
</dbReference>
<proteinExistence type="predicted"/>
<protein>
    <recommendedName>
        <fullName evidence="2">Pyrrolo-quinoline quinone repeat domain-containing protein</fullName>
    </recommendedName>
</protein>
<dbReference type="HOGENOM" id="CLU_455476_0_0_0"/>
<feature type="domain" description="Pyrrolo-quinoline quinone repeat" evidence="2">
    <location>
        <begin position="459"/>
        <end position="544"/>
    </location>
</feature>
<evidence type="ECO:0000313" key="4">
    <source>
        <dbReference type="Proteomes" id="UP000007161"/>
    </source>
</evidence>
<dbReference type="InterPro" id="IPR015943">
    <property type="entry name" value="WD40/YVTN_repeat-like_dom_sf"/>
</dbReference>
<dbReference type="OrthoDB" id="49452at2"/>
<dbReference type="AlphaFoldDB" id="H2J2S0"/>
<evidence type="ECO:0000256" key="1">
    <source>
        <dbReference type="SAM" id="SignalP"/>
    </source>
</evidence>
<dbReference type="Gene3D" id="2.130.10.10">
    <property type="entry name" value="YVTN repeat-like/Quinoprotein amine dehydrogenase"/>
    <property type="match status" value="1"/>
</dbReference>